<accession>A0AAN7YRW5</accession>
<dbReference type="PROSITE" id="PS50206">
    <property type="entry name" value="RHODANESE_3"/>
    <property type="match status" value="1"/>
</dbReference>
<evidence type="ECO:0000259" key="2">
    <source>
        <dbReference type="PROSITE" id="PS50206"/>
    </source>
</evidence>
<dbReference type="InterPro" id="IPR001763">
    <property type="entry name" value="Rhodanese-like_dom"/>
</dbReference>
<dbReference type="EMBL" id="JAVRRL010000022">
    <property type="protein sequence ID" value="KAK5113704.1"/>
    <property type="molecule type" value="Genomic_DNA"/>
</dbReference>
<dbReference type="InterPro" id="IPR036873">
    <property type="entry name" value="Rhodanese-like_dom_sf"/>
</dbReference>
<evidence type="ECO:0000256" key="1">
    <source>
        <dbReference type="SAM" id="MobiDB-lite"/>
    </source>
</evidence>
<dbReference type="Gene3D" id="3.40.250.10">
    <property type="entry name" value="Rhodanese-like domain"/>
    <property type="match status" value="1"/>
</dbReference>
<organism evidence="3 4">
    <name type="scientific">Meristemomyces frigidus</name>
    <dbReference type="NCBI Taxonomy" id="1508187"/>
    <lineage>
        <taxon>Eukaryota</taxon>
        <taxon>Fungi</taxon>
        <taxon>Dikarya</taxon>
        <taxon>Ascomycota</taxon>
        <taxon>Pezizomycotina</taxon>
        <taxon>Dothideomycetes</taxon>
        <taxon>Dothideomycetidae</taxon>
        <taxon>Mycosphaerellales</taxon>
        <taxon>Teratosphaeriaceae</taxon>
        <taxon>Meristemomyces</taxon>
    </lineage>
</organism>
<name>A0AAN7YRW5_9PEZI</name>
<feature type="compositionally biased region" description="Polar residues" evidence="1">
    <location>
        <begin position="14"/>
        <end position="26"/>
    </location>
</feature>
<dbReference type="AlphaFoldDB" id="A0AAN7YRW5"/>
<comment type="caution">
    <text evidence="3">The sequence shown here is derived from an EMBL/GenBank/DDBJ whole genome shotgun (WGS) entry which is preliminary data.</text>
</comment>
<dbReference type="CDD" id="cd01443">
    <property type="entry name" value="Cdc25_Acr2p"/>
    <property type="match status" value="1"/>
</dbReference>
<feature type="domain" description="Rhodanese" evidence="2">
    <location>
        <begin position="58"/>
        <end position="158"/>
    </location>
</feature>
<dbReference type="GO" id="GO:0004725">
    <property type="term" value="F:protein tyrosine phosphatase activity"/>
    <property type="evidence" value="ECO:0007669"/>
    <property type="project" value="TreeGrafter"/>
</dbReference>
<dbReference type="PANTHER" id="PTHR10828:SF50">
    <property type="entry name" value="REDUCTASE (ARC2), PUTATIVE (AFU_ORTHOLOGUE AFUA_6G13400)-RELATED"/>
    <property type="match status" value="1"/>
</dbReference>
<protein>
    <recommendedName>
        <fullName evidence="2">Rhodanese domain-containing protein</fullName>
    </recommendedName>
</protein>
<dbReference type="GO" id="GO:0005737">
    <property type="term" value="C:cytoplasm"/>
    <property type="evidence" value="ECO:0007669"/>
    <property type="project" value="TreeGrafter"/>
</dbReference>
<dbReference type="SMART" id="SM00450">
    <property type="entry name" value="RHOD"/>
    <property type="match status" value="1"/>
</dbReference>
<dbReference type="PANTHER" id="PTHR10828">
    <property type="entry name" value="M-PHASE INDUCER PHOSPHATASE DUAL SPECIFICITY PHOSPHATASE CDC25"/>
    <property type="match status" value="1"/>
</dbReference>
<dbReference type="Pfam" id="PF00581">
    <property type="entry name" value="Rhodanese"/>
    <property type="match status" value="1"/>
</dbReference>
<evidence type="ECO:0000313" key="3">
    <source>
        <dbReference type="EMBL" id="KAK5113704.1"/>
    </source>
</evidence>
<feature type="region of interest" description="Disordered" evidence="1">
    <location>
        <begin position="1"/>
        <end position="30"/>
    </location>
</feature>
<proteinExistence type="predicted"/>
<dbReference type="GO" id="GO:0005634">
    <property type="term" value="C:nucleus"/>
    <property type="evidence" value="ECO:0007669"/>
    <property type="project" value="TreeGrafter"/>
</dbReference>
<evidence type="ECO:0000313" key="4">
    <source>
        <dbReference type="Proteomes" id="UP001310890"/>
    </source>
</evidence>
<gene>
    <name evidence="3" type="ORF">LTR62_003331</name>
</gene>
<feature type="compositionally biased region" description="Low complexity" evidence="1">
    <location>
        <begin position="1"/>
        <end position="13"/>
    </location>
</feature>
<dbReference type="Proteomes" id="UP001310890">
    <property type="component" value="Unassembled WGS sequence"/>
</dbReference>
<dbReference type="SUPFAM" id="SSF52821">
    <property type="entry name" value="Rhodanese/Cell cycle control phosphatase"/>
    <property type="match status" value="1"/>
</dbReference>
<sequence>MAAHHAPPDATTTSPNINTDSSSATEQPWYAGYPPAKSEPLAISRHQVLRLLQTDAGPERHHILVDLRRTDFEGGTIVGSINLPAQSLYPTIPALYSLFSAAGVEKVIWYCGSSRGRGTRAAAWFAEYIQEKGDARMESFVLVEGIKGWVGEGGDFVRFMQEFDESKWR</sequence>
<reference evidence="3" key="1">
    <citation type="submission" date="2023-08" db="EMBL/GenBank/DDBJ databases">
        <title>Black Yeasts Isolated from many extreme environments.</title>
        <authorList>
            <person name="Coleine C."/>
            <person name="Stajich J.E."/>
            <person name="Selbmann L."/>
        </authorList>
    </citation>
    <scope>NUCLEOTIDE SEQUENCE</scope>
    <source>
        <strain evidence="3">CCFEE 5401</strain>
    </source>
</reference>